<dbReference type="Gene3D" id="2.30.30.940">
    <property type="match status" value="1"/>
</dbReference>
<evidence type="ECO:0000313" key="2">
    <source>
        <dbReference type="EMBL" id="MBO1362906.1"/>
    </source>
</evidence>
<dbReference type="InterPro" id="IPR027785">
    <property type="entry name" value="UvrD-like_helicase_C"/>
</dbReference>
<sequence>MITDELVFSVSRQFGHEPTADQQKALETFAAFMFDRDEQVVMLLRGSAGTGKTSLASAIVRTLTMLKQKLVLMAPTGRAAKIFSLNSGCKAFTIHRRIYRERSYSGLYGSFVLNNNLNTDTLFMVDEASMIASGQGGESGGNFGSGSLLHDLISFVYSGRDCYLMLIGDKAQLPPVGETESHALSRQQLQSMGLKVYECDLNEVVRQDRESGILFNATMIRGRLDALTADNSVCLSLPKIHFKQFADVRNVSGNELIEALSGSYTEVGVDETMVITRSNKRANIYNQGIRNMILDCEDQLSTGDMVMVVKNKYIEETPRSSDDRQLGFIANGDRARVRRVRNIRELYGFHFADVTLQFPDYDLLEMDQTVILEALTTEAPALSQEQSELLFQRVMEDYADVPLKRDRMAKLKQDDYFNALQIKFAYAITCHKAQGGQWAHIYLDQGYMTEDMLTPDYIHWLYTAVTRATEKLYLVNWPKSQTADSEED</sequence>
<dbReference type="Pfam" id="PF13604">
    <property type="entry name" value="AAA_30"/>
    <property type="match status" value="1"/>
</dbReference>
<feature type="domain" description="UvrD-like helicase C-terminal" evidence="1">
    <location>
        <begin position="424"/>
        <end position="475"/>
    </location>
</feature>
<dbReference type="SUPFAM" id="SSF52540">
    <property type="entry name" value="P-loop containing nucleoside triphosphate hydrolases"/>
    <property type="match status" value="2"/>
</dbReference>
<evidence type="ECO:0000313" key="3">
    <source>
        <dbReference type="Proteomes" id="UP000664265"/>
    </source>
</evidence>
<gene>
    <name evidence="2" type="ORF">JHU38_03795</name>
</gene>
<keyword evidence="3" id="KW-1185">Reference proteome</keyword>
<proteinExistence type="predicted"/>
<dbReference type="EMBL" id="JAERMS010000007">
    <property type="protein sequence ID" value="MBO1362906.1"/>
    <property type="molecule type" value="Genomic_DNA"/>
</dbReference>
<dbReference type="Proteomes" id="UP000664265">
    <property type="component" value="Unassembled WGS sequence"/>
</dbReference>
<comment type="caution">
    <text evidence="2">The sequence shown here is derived from an EMBL/GenBank/DDBJ whole genome shotgun (WGS) entry which is preliminary data.</text>
</comment>
<dbReference type="CDD" id="cd18809">
    <property type="entry name" value="SF1_C_RecD"/>
    <property type="match status" value="1"/>
</dbReference>
<evidence type="ECO:0000259" key="1">
    <source>
        <dbReference type="Pfam" id="PF13538"/>
    </source>
</evidence>
<reference evidence="2 3" key="1">
    <citation type="submission" date="2021-01" db="EMBL/GenBank/DDBJ databases">
        <title>Prevotella A2931 sp. nov.</title>
        <authorList>
            <person name="Buhl M."/>
            <person name="Oberhettinger P."/>
        </authorList>
    </citation>
    <scope>NUCLEOTIDE SEQUENCE [LARGE SCALE GENOMIC DNA]</scope>
    <source>
        <strain evidence="2 3">A2931</strain>
    </source>
</reference>
<protein>
    <submittedName>
        <fullName evidence="2">AAA family ATPase</fullName>
    </submittedName>
</protein>
<name>A0ABS3M3Z1_9BACT</name>
<dbReference type="RefSeq" id="WP_107582217.1">
    <property type="nucleotide sequence ID" value="NZ_JAERMS010000007.1"/>
</dbReference>
<dbReference type="Pfam" id="PF13538">
    <property type="entry name" value="UvrD_C_2"/>
    <property type="match status" value="1"/>
</dbReference>
<organism evidence="2 3">
    <name type="scientific">Prevotella illustrans</name>
    <dbReference type="NCBI Taxonomy" id="2800387"/>
    <lineage>
        <taxon>Bacteria</taxon>
        <taxon>Pseudomonadati</taxon>
        <taxon>Bacteroidota</taxon>
        <taxon>Bacteroidia</taxon>
        <taxon>Bacteroidales</taxon>
        <taxon>Prevotellaceae</taxon>
        <taxon>Prevotella</taxon>
    </lineage>
</organism>
<dbReference type="InterPro" id="IPR027417">
    <property type="entry name" value="P-loop_NTPase"/>
</dbReference>
<dbReference type="Gene3D" id="3.40.50.300">
    <property type="entry name" value="P-loop containing nucleotide triphosphate hydrolases"/>
    <property type="match status" value="3"/>
</dbReference>
<accession>A0ABS3M3Z1</accession>